<protein>
    <submittedName>
        <fullName evidence="2">Uncharacterized protein</fullName>
    </submittedName>
</protein>
<dbReference type="Proteomes" id="UP000410492">
    <property type="component" value="Unassembled WGS sequence"/>
</dbReference>
<evidence type="ECO:0000313" key="2">
    <source>
        <dbReference type="EMBL" id="VEN39486.1"/>
    </source>
</evidence>
<sequence>MRTDKQTDRQTERQTDRPTEMRAATITISTIITAPKKRAKQRIVPSPVDTTTPPDPRFALYKRAPERVPAENCALWKVQTVLLLL</sequence>
<evidence type="ECO:0000313" key="3">
    <source>
        <dbReference type="Proteomes" id="UP000410492"/>
    </source>
</evidence>
<organism evidence="2 3">
    <name type="scientific">Callosobruchus maculatus</name>
    <name type="common">Southern cowpea weevil</name>
    <name type="synonym">Pulse bruchid</name>
    <dbReference type="NCBI Taxonomy" id="64391"/>
    <lineage>
        <taxon>Eukaryota</taxon>
        <taxon>Metazoa</taxon>
        <taxon>Ecdysozoa</taxon>
        <taxon>Arthropoda</taxon>
        <taxon>Hexapoda</taxon>
        <taxon>Insecta</taxon>
        <taxon>Pterygota</taxon>
        <taxon>Neoptera</taxon>
        <taxon>Endopterygota</taxon>
        <taxon>Coleoptera</taxon>
        <taxon>Polyphaga</taxon>
        <taxon>Cucujiformia</taxon>
        <taxon>Chrysomeloidea</taxon>
        <taxon>Chrysomelidae</taxon>
        <taxon>Bruchinae</taxon>
        <taxon>Bruchini</taxon>
        <taxon>Callosobruchus</taxon>
    </lineage>
</organism>
<dbReference type="AlphaFoldDB" id="A0A653BW19"/>
<evidence type="ECO:0000256" key="1">
    <source>
        <dbReference type="SAM" id="MobiDB-lite"/>
    </source>
</evidence>
<reference evidence="2 3" key="1">
    <citation type="submission" date="2019-01" db="EMBL/GenBank/DDBJ databases">
        <authorList>
            <person name="Sayadi A."/>
        </authorList>
    </citation>
    <scope>NUCLEOTIDE SEQUENCE [LARGE SCALE GENOMIC DNA]</scope>
</reference>
<keyword evidence="3" id="KW-1185">Reference proteome</keyword>
<dbReference type="EMBL" id="CAACVG010005625">
    <property type="protein sequence ID" value="VEN39486.1"/>
    <property type="molecule type" value="Genomic_DNA"/>
</dbReference>
<feature type="compositionally biased region" description="Basic and acidic residues" evidence="1">
    <location>
        <begin position="1"/>
        <end position="20"/>
    </location>
</feature>
<gene>
    <name evidence="2" type="ORF">CALMAC_LOCUS4005</name>
</gene>
<proteinExistence type="predicted"/>
<name>A0A653BW19_CALMS</name>
<feature type="compositionally biased region" description="Low complexity" evidence="1">
    <location>
        <begin position="23"/>
        <end position="34"/>
    </location>
</feature>
<feature type="region of interest" description="Disordered" evidence="1">
    <location>
        <begin position="1"/>
        <end position="56"/>
    </location>
</feature>
<accession>A0A653BW19</accession>